<protein>
    <submittedName>
        <fullName evidence="1">Uncharacterized protein</fullName>
    </submittedName>
</protein>
<dbReference type="EMBL" id="JAPTMU010000902">
    <property type="protein sequence ID" value="KAJ4918061.1"/>
    <property type="molecule type" value="Genomic_DNA"/>
</dbReference>
<evidence type="ECO:0000313" key="2">
    <source>
        <dbReference type="Proteomes" id="UP001219934"/>
    </source>
</evidence>
<feature type="non-terminal residue" evidence="1">
    <location>
        <position position="1"/>
    </location>
</feature>
<organism evidence="1 2">
    <name type="scientific">Pogonophryne albipinna</name>
    <dbReference type="NCBI Taxonomy" id="1090488"/>
    <lineage>
        <taxon>Eukaryota</taxon>
        <taxon>Metazoa</taxon>
        <taxon>Chordata</taxon>
        <taxon>Craniata</taxon>
        <taxon>Vertebrata</taxon>
        <taxon>Euteleostomi</taxon>
        <taxon>Actinopterygii</taxon>
        <taxon>Neopterygii</taxon>
        <taxon>Teleostei</taxon>
        <taxon>Neoteleostei</taxon>
        <taxon>Acanthomorphata</taxon>
        <taxon>Eupercaria</taxon>
        <taxon>Perciformes</taxon>
        <taxon>Notothenioidei</taxon>
        <taxon>Pogonophryne</taxon>
    </lineage>
</organism>
<sequence length="100" mass="11172">MGVYGDFYPSALKPLTSSRADTVFLQWDILVVKLEAVVPNTIQSSGVNTLDRGVARCLSHTVPSYKPLLNNFFLLARGNNKQAFQRERKKLTKENSTGNQ</sequence>
<name>A0AAD6A4H0_9TELE</name>
<dbReference type="Proteomes" id="UP001219934">
    <property type="component" value="Unassembled WGS sequence"/>
</dbReference>
<accession>A0AAD6A4H0</accession>
<proteinExistence type="predicted"/>
<dbReference type="AlphaFoldDB" id="A0AAD6A4H0"/>
<keyword evidence="2" id="KW-1185">Reference proteome</keyword>
<gene>
    <name evidence="1" type="ORF">JOQ06_000055</name>
</gene>
<evidence type="ECO:0000313" key="1">
    <source>
        <dbReference type="EMBL" id="KAJ4918061.1"/>
    </source>
</evidence>
<reference evidence="1" key="1">
    <citation type="submission" date="2022-11" db="EMBL/GenBank/DDBJ databases">
        <title>Chromosome-level genome of Pogonophryne albipinna.</title>
        <authorList>
            <person name="Jo E."/>
        </authorList>
    </citation>
    <scope>NUCLEOTIDE SEQUENCE</scope>
    <source>
        <strain evidence="1">SGF0006</strain>
        <tissue evidence="1">Muscle</tissue>
    </source>
</reference>
<comment type="caution">
    <text evidence="1">The sequence shown here is derived from an EMBL/GenBank/DDBJ whole genome shotgun (WGS) entry which is preliminary data.</text>
</comment>